<organism evidence="6 7">
    <name type="scientific">Deinococcus aerius</name>
    <dbReference type="NCBI Taxonomy" id="200253"/>
    <lineage>
        <taxon>Bacteria</taxon>
        <taxon>Thermotogati</taxon>
        <taxon>Deinococcota</taxon>
        <taxon>Deinococci</taxon>
        <taxon>Deinococcales</taxon>
        <taxon>Deinococcaceae</taxon>
        <taxon>Deinococcus</taxon>
    </lineage>
</organism>
<dbReference type="PANTHER" id="PTHR30514:SF1">
    <property type="entry name" value="HTH-TYPE TRANSCRIPTIONAL REGULATOR HEXR-RELATED"/>
    <property type="match status" value="1"/>
</dbReference>
<reference evidence="7" key="1">
    <citation type="submission" date="2018-01" db="EMBL/GenBank/DDBJ databases">
        <title>Draft Genome Sequence of the Radioresistant Bacterium Deinococcus aerius TR0125, Isolated from the Higher Atmosphere above Japan.</title>
        <authorList>
            <person name="Satoh K."/>
            <person name="Arai H."/>
            <person name="Sanzen T."/>
            <person name="Kawaguchi Y."/>
            <person name="Hayashi H."/>
            <person name="Yokobori S."/>
            <person name="Yamagishi A."/>
            <person name="Oono Y."/>
            <person name="Narumi I."/>
        </authorList>
    </citation>
    <scope>NUCLEOTIDE SEQUENCE [LARGE SCALE GENOMIC DNA]</scope>
    <source>
        <strain evidence="7">TR0125</strain>
    </source>
</reference>
<proteinExistence type="predicted"/>
<dbReference type="InterPro" id="IPR046348">
    <property type="entry name" value="SIS_dom_sf"/>
</dbReference>
<evidence type="ECO:0000256" key="3">
    <source>
        <dbReference type="ARBA" id="ARBA00023163"/>
    </source>
</evidence>
<evidence type="ECO:0000313" key="7">
    <source>
        <dbReference type="Proteomes" id="UP000236569"/>
    </source>
</evidence>
<dbReference type="Pfam" id="PF01418">
    <property type="entry name" value="HTH_6"/>
    <property type="match status" value="1"/>
</dbReference>
<keyword evidence="1" id="KW-0805">Transcription regulation</keyword>
<accession>A0A2I9D001</accession>
<keyword evidence="3" id="KW-0804">Transcription</keyword>
<evidence type="ECO:0000256" key="1">
    <source>
        <dbReference type="ARBA" id="ARBA00023015"/>
    </source>
</evidence>
<dbReference type="EMBL" id="BFAG01000018">
    <property type="protein sequence ID" value="GBF07839.1"/>
    <property type="molecule type" value="Genomic_DNA"/>
</dbReference>
<dbReference type="PROSITE" id="PS51071">
    <property type="entry name" value="HTH_RPIR"/>
    <property type="match status" value="1"/>
</dbReference>
<evidence type="ECO:0000259" key="4">
    <source>
        <dbReference type="PROSITE" id="PS51071"/>
    </source>
</evidence>
<dbReference type="GO" id="GO:0003700">
    <property type="term" value="F:DNA-binding transcription factor activity"/>
    <property type="evidence" value="ECO:0007669"/>
    <property type="project" value="InterPro"/>
</dbReference>
<sequence length="284" mass="29453">MIGERARLSGALSRLRAQMALLTPAQQRAAAYTLEHPREVVYQTVTELAEASGTGVATVMRLCRDIGFGGFQEFKLALAADLAGAPSSPDALPSGTPESLIAQAARACAQALEETGKVLDPRELERALNALADAPFILLTGQGASGVTALDFAYKLLRLGLNAAATVDPHLAAMRAAVLPRGSVTVGITRSGSTIDTVHVLREARQSGAFVVAITHRARSPVTEYADCTLHTASPEDPLGGGAVASKVGQLLVLEALYTGLATRVPGAQDAVRTTAAAVVDKSY</sequence>
<dbReference type="PANTHER" id="PTHR30514">
    <property type="entry name" value="GLUCOKINASE"/>
    <property type="match status" value="1"/>
</dbReference>
<evidence type="ECO:0000313" key="6">
    <source>
        <dbReference type="EMBL" id="GBF07839.1"/>
    </source>
</evidence>
<dbReference type="InterPro" id="IPR009057">
    <property type="entry name" value="Homeodomain-like_sf"/>
</dbReference>
<dbReference type="Pfam" id="PF01380">
    <property type="entry name" value="SIS"/>
    <property type="match status" value="1"/>
</dbReference>
<dbReference type="Gene3D" id="3.40.50.10490">
    <property type="entry name" value="Glucose-6-phosphate isomerase like protein, domain 1"/>
    <property type="match status" value="1"/>
</dbReference>
<keyword evidence="7" id="KW-1185">Reference proteome</keyword>
<dbReference type="InterPro" id="IPR000281">
    <property type="entry name" value="HTH_RpiR"/>
</dbReference>
<evidence type="ECO:0000256" key="2">
    <source>
        <dbReference type="ARBA" id="ARBA00023125"/>
    </source>
</evidence>
<evidence type="ECO:0000259" key="5">
    <source>
        <dbReference type="PROSITE" id="PS51464"/>
    </source>
</evidence>
<dbReference type="SUPFAM" id="SSF53697">
    <property type="entry name" value="SIS domain"/>
    <property type="match status" value="1"/>
</dbReference>
<dbReference type="GO" id="GO:0097367">
    <property type="term" value="F:carbohydrate derivative binding"/>
    <property type="evidence" value="ECO:0007669"/>
    <property type="project" value="InterPro"/>
</dbReference>
<protein>
    <submittedName>
        <fullName evidence="6">Transcriptional regulator</fullName>
    </submittedName>
</protein>
<dbReference type="InterPro" id="IPR001347">
    <property type="entry name" value="SIS_dom"/>
</dbReference>
<dbReference type="InterPro" id="IPR036388">
    <property type="entry name" value="WH-like_DNA-bd_sf"/>
</dbReference>
<dbReference type="AlphaFoldDB" id="A0A2I9D001"/>
<keyword evidence="2" id="KW-0238">DNA-binding</keyword>
<dbReference type="GO" id="GO:1901135">
    <property type="term" value="P:carbohydrate derivative metabolic process"/>
    <property type="evidence" value="ECO:0007669"/>
    <property type="project" value="InterPro"/>
</dbReference>
<comment type="caution">
    <text evidence="6">The sequence shown here is derived from an EMBL/GenBank/DDBJ whole genome shotgun (WGS) entry which is preliminary data.</text>
</comment>
<feature type="domain" description="SIS" evidence="5">
    <location>
        <begin position="127"/>
        <end position="267"/>
    </location>
</feature>
<dbReference type="GO" id="GO:0003677">
    <property type="term" value="F:DNA binding"/>
    <property type="evidence" value="ECO:0007669"/>
    <property type="project" value="UniProtKB-KW"/>
</dbReference>
<dbReference type="Proteomes" id="UP000236569">
    <property type="component" value="Unassembled WGS sequence"/>
</dbReference>
<dbReference type="Gene3D" id="1.10.10.10">
    <property type="entry name" value="Winged helix-like DNA-binding domain superfamily/Winged helix DNA-binding domain"/>
    <property type="match status" value="1"/>
</dbReference>
<dbReference type="PROSITE" id="PS51464">
    <property type="entry name" value="SIS"/>
    <property type="match status" value="1"/>
</dbReference>
<dbReference type="RefSeq" id="WP_235610474.1">
    <property type="nucleotide sequence ID" value="NZ_BFAG01000018.1"/>
</dbReference>
<feature type="domain" description="HTH rpiR-type" evidence="4">
    <location>
        <begin position="9"/>
        <end position="85"/>
    </location>
</feature>
<name>A0A2I9D001_9DEIO</name>
<dbReference type="InterPro" id="IPR035472">
    <property type="entry name" value="RpiR-like_SIS"/>
</dbReference>
<dbReference type="InterPro" id="IPR047640">
    <property type="entry name" value="RpiR-like"/>
</dbReference>
<dbReference type="CDD" id="cd05013">
    <property type="entry name" value="SIS_RpiR"/>
    <property type="match status" value="1"/>
</dbReference>
<gene>
    <name evidence="6" type="ORF">DAERI_180030</name>
</gene>
<dbReference type="SUPFAM" id="SSF46689">
    <property type="entry name" value="Homeodomain-like"/>
    <property type="match status" value="1"/>
</dbReference>